<reference evidence="4" key="1">
    <citation type="submission" date="2015-04" db="UniProtKB">
        <authorList>
            <consortium name="EnsemblPlants"/>
        </authorList>
    </citation>
    <scope>IDENTIFICATION</scope>
</reference>
<dbReference type="OMA" id="ECHHLQL"/>
<dbReference type="PANTHER" id="PTHR21450:SF30">
    <property type="entry name" value="OS07G0686500 PROTEIN"/>
    <property type="match status" value="1"/>
</dbReference>
<evidence type="ECO:0000313" key="5">
    <source>
        <dbReference type="Proteomes" id="UP000026962"/>
    </source>
</evidence>
<protein>
    <recommendedName>
        <fullName evidence="6">DUF632 domain-containing protein</fullName>
    </recommendedName>
</protein>
<evidence type="ECO:0000259" key="3">
    <source>
        <dbReference type="Pfam" id="PF04783"/>
    </source>
</evidence>
<dbReference type="eggNOG" id="ENOG502QSAZ">
    <property type="taxonomic scope" value="Eukaryota"/>
</dbReference>
<dbReference type="EnsemblPlants" id="OPUNC07G25210.1">
    <property type="protein sequence ID" value="OPUNC07G25210.1"/>
    <property type="gene ID" value="OPUNC07G25210"/>
</dbReference>
<dbReference type="Gramene" id="OPUNC07G25210.2">
    <property type="protein sequence ID" value="OPUNC07G25210.2"/>
    <property type="gene ID" value="OPUNC07G25210"/>
</dbReference>
<evidence type="ECO:0008006" key="6">
    <source>
        <dbReference type="Google" id="ProtNLM"/>
    </source>
</evidence>
<organism evidence="4">
    <name type="scientific">Oryza punctata</name>
    <name type="common">Red rice</name>
    <dbReference type="NCBI Taxonomy" id="4537"/>
    <lineage>
        <taxon>Eukaryota</taxon>
        <taxon>Viridiplantae</taxon>
        <taxon>Streptophyta</taxon>
        <taxon>Embryophyta</taxon>
        <taxon>Tracheophyta</taxon>
        <taxon>Spermatophyta</taxon>
        <taxon>Magnoliopsida</taxon>
        <taxon>Liliopsida</taxon>
        <taxon>Poales</taxon>
        <taxon>Poaceae</taxon>
        <taxon>BOP clade</taxon>
        <taxon>Oryzoideae</taxon>
        <taxon>Oryzeae</taxon>
        <taxon>Oryzinae</taxon>
        <taxon>Oryza</taxon>
    </lineage>
</organism>
<evidence type="ECO:0000259" key="2">
    <source>
        <dbReference type="Pfam" id="PF04782"/>
    </source>
</evidence>
<dbReference type="Pfam" id="PF04783">
    <property type="entry name" value="DUF630"/>
    <property type="match status" value="1"/>
</dbReference>
<accession>A0A0E0LPY7</accession>
<dbReference type="EnsemblPlants" id="OPUNC07G25210.2">
    <property type="protein sequence ID" value="OPUNC07G25210.2"/>
    <property type="gene ID" value="OPUNC07G25210"/>
</dbReference>
<feature type="compositionally biased region" description="Basic and acidic residues" evidence="1">
    <location>
        <begin position="214"/>
        <end position="224"/>
    </location>
</feature>
<sequence length="698" mass="78869">MGVAPSKIEDDKALVLCQERKRFVREAIDGRCALAAAHCDYIQSLRDTGFLLRKCFEHEASEESIPNNKSPSSFHASHMKAAMSSIRTYLEKVAAPLTVTMASASSQDPTGTPPLDHFDQIHPGDNQFSLKEKDKYGQCLDKLVDPRRFREEGIPELEEEGERTPSNEDGFAESKDDFANEEEDFSESNDGFRCPSIETFVPVSNNNNMSDKNSSTDKAPEHHGHGCVASKDIALPNTGCQNDNPQNERRMTDIRTNESDRFSAVSPVNVIPPSGASFPMGSKEPYPYLSISVKDLYTGMVEIERLFSRACDSGKEVTRVLDEDKLQFRALLPQETGRMSLFLKNTSLFLLYNEFNVPWYNAAPSQAEVKYLTWHRSVSSQLSPSRNPPGAITIMHTSTLDKLYAWEGKLYDEVKVNSGICRRYDEKCKQLRDQESRGKNQILIDFTRATVKDLHSRILVAIQKIDFISNNIEDIRDKELQPQLDELIRSLTRMWETMLECHQLQHAIMKLVSSKWSVKLSFQSKSQCQDALLLSAKLSKLCSDLQNWAASHKVYLSSLNLWLHKCMKPLKKRKSSRKQNVVDVSLTECAVAPIFTTCEIWIKFIDDLPTNELVKAIEDLIADVGRSLPHQEQLLNGETGGEILRNNAPADVQASLMAFLEKLEAFSAVSLQKYIDLQKNIDKAKGEVFERGLNYDCM</sequence>
<feature type="domain" description="DUF632" evidence="2">
    <location>
        <begin position="299"/>
        <end position="624"/>
    </location>
</feature>
<dbReference type="InterPro" id="IPR006867">
    <property type="entry name" value="DUF632"/>
</dbReference>
<dbReference type="PANTHER" id="PTHR21450">
    <property type="entry name" value="PROTEIN ALTERED PHOSPHATE STARVATION RESPONSE 1"/>
    <property type="match status" value="1"/>
</dbReference>
<proteinExistence type="predicted"/>
<dbReference type="Pfam" id="PF04782">
    <property type="entry name" value="DUF632"/>
    <property type="match status" value="1"/>
</dbReference>
<evidence type="ECO:0000256" key="1">
    <source>
        <dbReference type="SAM" id="MobiDB-lite"/>
    </source>
</evidence>
<dbReference type="InterPro" id="IPR006868">
    <property type="entry name" value="DUF630"/>
</dbReference>
<reference evidence="4" key="2">
    <citation type="submission" date="2018-05" db="EMBL/GenBank/DDBJ databases">
        <title>OpunRS2 (Oryza punctata Reference Sequence Version 2).</title>
        <authorList>
            <person name="Zhang J."/>
            <person name="Kudrna D."/>
            <person name="Lee S."/>
            <person name="Talag J."/>
            <person name="Welchert J."/>
            <person name="Wing R.A."/>
        </authorList>
    </citation>
    <scope>NUCLEOTIDE SEQUENCE [LARGE SCALE GENOMIC DNA]</scope>
</reference>
<dbReference type="STRING" id="4537.A0A0E0LPY7"/>
<feature type="compositionally biased region" description="Basic and acidic residues" evidence="1">
    <location>
        <begin position="162"/>
        <end position="178"/>
    </location>
</feature>
<dbReference type="Proteomes" id="UP000026962">
    <property type="component" value="Chromosome 7"/>
</dbReference>
<dbReference type="HOGENOM" id="CLU_010985_4_0_1"/>
<dbReference type="AlphaFoldDB" id="A0A0E0LPY7"/>
<evidence type="ECO:0000313" key="4">
    <source>
        <dbReference type="EnsemblPlants" id="OPUNC07G25210.2"/>
    </source>
</evidence>
<dbReference type="Gramene" id="OPUNC07G25210.1">
    <property type="protein sequence ID" value="OPUNC07G25210.1"/>
    <property type="gene ID" value="OPUNC07G25210"/>
</dbReference>
<feature type="domain" description="DUF630" evidence="3">
    <location>
        <begin position="1"/>
        <end position="59"/>
    </location>
</feature>
<feature type="compositionally biased region" description="Low complexity" evidence="1">
    <location>
        <begin position="204"/>
        <end position="213"/>
    </location>
</feature>
<feature type="region of interest" description="Disordered" evidence="1">
    <location>
        <begin position="152"/>
        <end position="249"/>
    </location>
</feature>
<name>A0A0E0LPY7_ORYPU</name>
<keyword evidence="5" id="KW-1185">Reference proteome</keyword>